<proteinExistence type="predicted"/>
<evidence type="ECO:0000313" key="3">
    <source>
        <dbReference type="Proteomes" id="UP000831290"/>
    </source>
</evidence>
<dbReference type="PROSITE" id="PS50005">
    <property type="entry name" value="TPR"/>
    <property type="match status" value="1"/>
</dbReference>
<dbReference type="Proteomes" id="UP000831290">
    <property type="component" value="Chromosome"/>
</dbReference>
<feature type="repeat" description="TPR" evidence="1">
    <location>
        <begin position="304"/>
        <end position="337"/>
    </location>
</feature>
<dbReference type="KEGG" id="fbm:MQE35_05420"/>
<keyword evidence="1" id="KW-0802">TPR repeat</keyword>
<dbReference type="EMBL" id="CP094358">
    <property type="protein sequence ID" value="UOB18731.1"/>
    <property type="molecule type" value="Genomic_DNA"/>
</dbReference>
<evidence type="ECO:0008006" key="4">
    <source>
        <dbReference type="Google" id="ProtNLM"/>
    </source>
</evidence>
<dbReference type="InterPro" id="IPR011990">
    <property type="entry name" value="TPR-like_helical_dom_sf"/>
</dbReference>
<dbReference type="SMART" id="SM00028">
    <property type="entry name" value="TPR"/>
    <property type="match status" value="2"/>
</dbReference>
<evidence type="ECO:0000256" key="1">
    <source>
        <dbReference type="PROSITE-ProRule" id="PRU00339"/>
    </source>
</evidence>
<dbReference type="RefSeq" id="WP_255845348.1">
    <property type="nucleotide sequence ID" value="NZ_CP094358.1"/>
</dbReference>
<gene>
    <name evidence="2" type="ORF">MQE35_05420</name>
</gene>
<dbReference type="AlphaFoldDB" id="A0A9E7CTU7"/>
<accession>A0A9E7CTU7</accession>
<protein>
    <recommendedName>
        <fullName evidence="4">Tetratricopeptide repeat protein</fullName>
    </recommendedName>
</protein>
<reference evidence="2" key="1">
    <citation type="submission" date="2022-03" db="EMBL/GenBank/DDBJ databases">
        <title>Description of Abyssus ytuae gen. nov., sp. nov., a novel member of the family Flavobacteriaceae isolated from the sediment of Mariana Trench.</title>
        <authorList>
            <person name="Zhang J."/>
            <person name="Xu X."/>
        </authorList>
    </citation>
    <scope>NUCLEOTIDE SEQUENCE</scope>
    <source>
        <strain evidence="2">MT3330</strain>
    </source>
</reference>
<sequence length="466" mass="52265">MINKVNIEEMKSRITLITAFFVAFVFSMKVQAQNPECNTNLSLFAADAKAGNYDGAYEPWKMVYETCPALHYATYAYGERILKHKIKNATGAEKTNLLNMLLGMYDASLQHFPAKFSKSSVAIDKVLLKQENNMITDDEIYEELNKAFTEDKENFKNPKALYMYFSTLVDLHKAGKKELQEVFDAYDNVTGKIEEENKALTEVIGKLVEKEDTGTLTSKEKKTLESARTNGESFEKISSSIDSKLGQLADCENLIPLYQKDFENKKTDADWLRKAAGRMDSKDCTDDPLFIKMVEALHTLEPSAESAYYLGLLKDKARKGNEAIKYYNEAVGLQSDKYKKAKLLLKIASKYAKRGSKSTARKYANEALANNPSEGNAYLILANIYGNSANECGSTTFEKKAVYWRAADMARKAAQVDPSVRSKALDAARRYEGLAPSRTEIFTSGFEGKTITFKCWIGGSVRVPKL</sequence>
<dbReference type="InterPro" id="IPR019734">
    <property type="entry name" value="TPR_rpt"/>
</dbReference>
<dbReference type="SUPFAM" id="SSF48452">
    <property type="entry name" value="TPR-like"/>
    <property type="match status" value="1"/>
</dbReference>
<organism evidence="2 3">
    <name type="scientific">Abyssalbus ytuae</name>
    <dbReference type="NCBI Taxonomy" id="2926907"/>
    <lineage>
        <taxon>Bacteria</taxon>
        <taxon>Pseudomonadati</taxon>
        <taxon>Bacteroidota</taxon>
        <taxon>Flavobacteriia</taxon>
        <taxon>Flavobacteriales</taxon>
        <taxon>Flavobacteriaceae</taxon>
        <taxon>Abyssalbus</taxon>
    </lineage>
</organism>
<name>A0A9E7CTU7_9FLAO</name>
<evidence type="ECO:0000313" key="2">
    <source>
        <dbReference type="EMBL" id="UOB18731.1"/>
    </source>
</evidence>
<dbReference type="Gene3D" id="1.25.40.10">
    <property type="entry name" value="Tetratricopeptide repeat domain"/>
    <property type="match status" value="1"/>
</dbReference>
<keyword evidence="3" id="KW-1185">Reference proteome</keyword>